<gene>
    <name evidence="4 7" type="primary">dut</name>
    <name evidence="7" type="ORF">SJI18_01735</name>
</gene>
<proteinExistence type="inferred from homology"/>
<feature type="binding site" evidence="4">
    <location>
        <begin position="63"/>
        <end position="65"/>
    </location>
    <ligand>
        <name>substrate</name>
    </ligand>
</feature>
<evidence type="ECO:0000256" key="4">
    <source>
        <dbReference type="HAMAP-Rule" id="MF_00116"/>
    </source>
</evidence>
<evidence type="ECO:0000259" key="6">
    <source>
        <dbReference type="Pfam" id="PF00692"/>
    </source>
</evidence>
<comment type="function">
    <text evidence="4">This enzyme is involved in nucleotide metabolism: it produces dUMP, the immediate precursor of thymidine nucleotides and it decreases the intracellular concentration of dUTP so that uracil cannot be incorporated into DNA.</text>
</comment>
<dbReference type="EC" id="3.6.1.23" evidence="4"/>
<comment type="caution">
    <text evidence="7">The sequence shown here is derived from an EMBL/GenBank/DDBJ whole genome shotgun (WGS) entry which is preliminary data.</text>
</comment>
<dbReference type="InterPro" id="IPR008181">
    <property type="entry name" value="dUTPase"/>
</dbReference>
<evidence type="ECO:0000313" key="7">
    <source>
        <dbReference type="EMBL" id="MEF2111024.1"/>
    </source>
</evidence>
<dbReference type="InterPro" id="IPR029054">
    <property type="entry name" value="dUTPase-like"/>
</dbReference>
<feature type="compositionally biased region" description="Polar residues" evidence="5">
    <location>
        <begin position="142"/>
        <end position="152"/>
    </location>
</feature>
<dbReference type="PANTHER" id="PTHR11241">
    <property type="entry name" value="DEOXYURIDINE 5'-TRIPHOSPHATE NUCLEOTIDOHYDROLASE"/>
    <property type="match status" value="1"/>
</dbReference>
<sequence length="152" mass="16703">MLNLKVKKINELAILPQYAHEGDAGLDLFSVEEKIIMPGETVLVHTGIQIELPKDTEAQIRPRSGLALKNSITVLNTPGTIDEGYRGEIGIILINHSKIDFRVEKNMKIAQMVIKPVLKVSIVEVDELNSTQRGKGGFGSTGLANNTDNKMR</sequence>
<reference evidence="7 8" key="1">
    <citation type="submission" date="2023-11" db="EMBL/GenBank/DDBJ databases">
        <title>Draft genome sequence of a psychrophilic Clostridium strain from permafrost water brine.</title>
        <authorList>
            <person name="Shcherbakova V.A."/>
            <person name="Trubitsyn V.E."/>
            <person name="Zakharyuk A.G."/>
        </authorList>
    </citation>
    <scope>NUCLEOTIDE SEQUENCE [LARGE SCALE GENOMIC DNA]</scope>
    <source>
        <strain evidence="7 8">14F</strain>
    </source>
</reference>
<dbReference type="CDD" id="cd07557">
    <property type="entry name" value="trimeric_dUTPase"/>
    <property type="match status" value="1"/>
</dbReference>
<evidence type="ECO:0000256" key="3">
    <source>
        <dbReference type="ARBA" id="ARBA00047686"/>
    </source>
</evidence>
<comment type="cofactor">
    <cofactor evidence="4">
        <name>Mg(2+)</name>
        <dbReference type="ChEBI" id="CHEBI:18420"/>
    </cofactor>
</comment>
<evidence type="ECO:0000313" key="8">
    <source>
        <dbReference type="Proteomes" id="UP001498469"/>
    </source>
</evidence>
<evidence type="ECO:0000256" key="5">
    <source>
        <dbReference type="SAM" id="MobiDB-lite"/>
    </source>
</evidence>
<comment type="pathway">
    <text evidence="4">Pyrimidine metabolism; dUMP biosynthesis; dUMP from dCTP (dUTP route): step 2/2.</text>
</comment>
<comment type="catalytic activity">
    <reaction evidence="3 4">
        <text>dUTP + H2O = dUMP + diphosphate + H(+)</text>
        <dbReference type="Rhea" id="RHEA:10248"/>
        <dbReference type="ChEBI" id="CHEBI:15377"/>
        <dbReference type="ChEBI" id="CHEBI:15378"/>
        <dbReference type="ChEBI" id="CHEBI:33019"/>
        <dbReference type="ChEBI" id="CHEBI:61555"/>
        <dbReference type="ChEBI" id="CHEBI:246422"/>
        <dbReference type="EC" id="3.6.1.23"/>
    </reaction>
</comment>
<dbReference type="NCBIfam" id="TIGR00576">
    <property type="entry name" value="dut"/>
    <property type="match status" value="1"/>
</dbReference>
<protein>
    <recommendedName>
        <fullName evidence="4">Deoxyuridine 5'-triphosphate nucleotidohydrolase</fullName>
        <shortName evidence="4">dUTPase</shortName>
        <ecNumber evidence="4">3.6.1.23</ecNumber>
    </recommendedName>
    <alternativeName>
        <fullName evidence="4">dUTP pyrophosphatase</fullName>
    </alternativeName>
</protein>
<dbReference type="Proteomes" id="UP001498469">
    <property type="component" value="Unassembled WGS sequence"/>
</dbReference>
<feature type="binding site" evidence="4">
    <location>
        <position position="76"/>
    </location>
    <ligand>
        <name>substrate</name>
    </ligand>
</feature>
<organism evidence="7 8">
    <name type="scientific">Clostridium frigoriphilum</name>
    <dbReference type="NCBI Taxonomy" id="443253"/>
    <lineage>
        <taxon>Bacteria</taxon>
        <taxon>Bacillati</taxon>
        <taxon>Bacillota</taxon>
        <taxon>Clostridia</taxon>
        <taxon>Eubacteriales</taxon>
        <taxon>Clostridiaceae</taxon>
        <taxon>Clostridium</taxon>
    </lineage>
</organism>
<dbReference type="RefSeq" id="WP_216247695.1">
    <property type="nucleotide sequence ID" value="NZ_JAZHFS010000001.1"/>
</dbReference>
<keyword evidence="4 7" id="KW-0378">Hydrolase</keyword>
<feature type="binding site" evidence="4">
    <location>
        <begin position="80"/>
        <end position="82"/>
    </location>
    <ligand>
        <name>substrate</name>
    </ligand>
</feature>
<dbReference type="GO" id="GO:0004170">
    <property type="term" value="F:dUTP diphosphatase activity"/>
    <property type="evidence" value="ECO:0007669"/>
    <property type="project" value="UniProtKB-EC"/>
</dbReference>
<accession>A0ABU7UJH9</accession>
<dbReference type="PANTHER" id="PTHR11241:SF0">
    <property type="entry name" value="DEOXYURIDINE 5'-TRIPHOSPHATE NUCLEOTIDOHYDROLASE"/>
    <property type="match status" value="1"/>
</dbReference>
<evidence type="ECO:0000256" key="1">
    <source>
        <dbReference type="ARBA" id="ARBA00006581"/>
    </source>
</evidence>
<comment type="similarity">
    <text evidence="1 4">Belongs to the dUTPase family.</text>
</comment>
<dbReference type="EMBL" id="JAZHFS010000001">
    <property type="protein sequence ID" value="MEF2111024.1"/>
    <property type="molecule type" value="Genomic_DNA"/>
</dbReference>
<dbReference type="HAMAP" id="MF_00116">
    <property type="entry name" value="dUTPase_bact"/>
    <property type="match status" value="1"/>
</dbReference>
<dbReference type="Pfam" id="PF00692">
    <property type="entry name" value="dUTPase"/>
    <property type="match status" value="1"/>
</dbReference>
<comment type="caution">
    <text evidence="4">Lacks conserved residue(s) required for the propagation of feature annotation.</text>
</comment>
<feature type="region of interest" description="Disordered" evidence="5">
    <location>
        <begin position="133"/>
        <end position="152"/>
    </location>
</feature>
<feature type="domain" description="dUTPase-like" evidence="6">
    <location>
        <begin position="13"/>
        <end position="142"/>
    </location>
</feature>
<dbReference type="NCBIfam" id="NF001862">
    <property type="entry name" value="PRK00601.1"/>
    <property type="match status" value="1"/>
</dbReference>
<keyword evidence="4" id="KW-0479">Metal-binding</keyword>
<keyword evidence="8" id="KW-1185">Reference proteome</keyword>
<keyword evidence="2 4" id="KW-0546">Nucleotide metabolism</keyword>
<dbReference type="InterPro" id="IPR033704">
    <property type="entry name" value="dUTPase_trimeric"/>
</dbReference>
<name>A0ABU7UJH9_9CLOT</name>
<evidence type="ECO:0000256" key="2">
    <source>
        <dbReference type="ARBA" id="ARBA00023080"/>
    </source>
</evidence>
<keyword evidence="4" id="KW-0460">Magnesium</keyword>